<name>A0A9D4CTQ3_DREPO</name>
<accession>A0A9D4CTQ3</accession>
<dbReference type="EMBL" id="JAIWYP010000011">
    <property type="protein sequence ID" value="KAH3733276.1"/>
    <property type="molecule type" value="Genomic_DNA"/>
</dbReference>
<protein>
    <submittedName>
        <fullName evidence="1">Uncharacterized protein</fullName>
    </submittedName>
</protein>
<comment type="caution">
    <text evidence="1">The sequence shown here is derived from an EMBL/GenBank/DDBJ whole genome shotgun (WGS) entry which is preliminary data.</text>
</comment>
<evidence type="ECO:0000313" key="2">
    <source>
        <dbReference type="Proteomes" id="UP000828390"/>
    </source>
</evidence>
<organism evidence="1 2">
    <name type="scientific">Dreissena polymorpha</name>
    <name type="common">Zebra mussel</name>
    <name type="synonym">Mytilus polymorpha</name>
    <dbReference type="NCBI Taxonomy" id="45954"/>
    <lineage>
        <taxon>Eukaryota</taxon>
        <taxon>Metazoa</taxon>
        <taxon>Spiralia</taxon>
        <taxon>Lophotrochozoa</taxon>
        <taxon>Mollusca</taxon>
        <taxon>Bivalvia</taxon>
        <taxon>Autobranchia</taxon>
        <taxon>Heteroconchia</taxon>
        <taxon>Euheterodonta</taxon>
        <taxon>Imparidentia</taxon>
        <taxon>Neoheterodontei</taxon>
        <taxon>Myida</taxon>
        <taxon>Dreissenoidea</taxon>
        <taxon>Dreissenidae</taxon>
        <taxon>Dreissena</taxon>
    </lineage>
</organism>
<dbReference type="AlphaFoldDB" id="A0A9D4CTQ3"/>
<reference evidence="1" key="2">
    <citation type="submission" date="2020-11" db="EMBL/GenBank/DDBJ databases">
        <authorList>
            <person name="McCartney M.A."/>
            <person name="Auch B."/>
            <person name="Kono T."/>
            <person name="Mallez S."/>
            <person name="Becker A."/>
            <person name="Gohl D.M."/>
            <person name="Silverstein K.A.T."/>
            <person name="Koren S."/>
            <person name="Bechman K.B."/>
            <person name="Herman A."/>
            <person name="Abrahante J.E."/>
            <person name="Garbe J."/>
        </authorList>
    </citation>
    <scope>NUCLEOTIDE SEQUENCE</scope>
    <source>
        <strain evidence="1">Duluth1</strain>
        <tissue evidence="1">Whole animal</tissue>
    </source>
</reference>
<dbReference type="Proteomes" id="UP000828390">
    <property type="component" value="Unassembled WGS sequence"/>
</dbReference>
<gene>
    <name evidence="1" type="ORF">DPMN_039701</name>
</gene>
<sequence length="196" mass="22543">MNEYMFNAAENPTGNVKVLLDLIEKCESRVMYIDNEMENEKIQVMIDDIIHTIDANTVRIGQEYITNGMFQEAIKYADQALAYVDISQNKRQLDGSLNTIEPADTTETAIKTTTDENEQKVRRLCQMFESKGLETRMLSRERLNTVPWKSTGDLQKRFSIASFHEVGNGIEAKNEKQPNNDPQVMIDRLKRKKFGT</sequence>
<proteinExistence type="predicted"/>
<keyword evidence="2" id="KW-1185">Reference proteome</keyword>
<reference evidence="1" key="1">
    <citation type="journal article" date="2019" name="bioRxiv">
        <title>The Genome of the Zebra Mussel, Dreissena polymorpha: A Resource for Invasive Species Research.</title>
        <authorList>
            <person name="McCartney M.A."/>
            <person name="Auch B."/>
            <person name="Kono T."/>
            <person name="Mallez S."/>
            <person name="Zhang Y."/>
            <person name="Obille A."/>
            <person name="Becker A."/>
            <person name="Abrahante J.E."/>
            <person name="Garbe J."/>
            <person name="Badalamenti J.P."/>
            <person name="Herman A."/>
            <person name="Mangelson H."/>
            <person name="Liachko I."/>
            <person name="Sullivan S."/>
            <person name="Sone E.D."/>
            <person name="Koren S."/>
            <person name="Silverstein K.A.T."/>
            <person name="Beckman K.B."/>
            <person name="Gohl D.M."/>
        </authorList>
    </citation>
    <scope>NUCLEOTIDE SEQUENCE</scope>
    <source>
        <strain evidence="1">Duluth1</strain>
        <tissue evidence="1">Whole animal</tissue>
    </source>
</reference>
<evidence type="ECO:0000313" key="1">
    <source>
        <dbReference type="EMBL" id="KAH3733276.1"/>
    </source>
</evidence>